<comment type="catalytic activity">
    <reaction evidence="1">
        <text>a beta-lactam + H2O = a substituted beta-amino acid</text>
        <dbReference type="Rhea" id="RHEA:20401"/>
        <dbReference type="ChEBI" id="CHEBI:15377"/>
        <dbReference type="ChEBI" id="CHEBI:35627"/>
        <dbReference type="ChEBI" id="CHEBI:140347"/>
        <dbReference type="EC" id="3.5.2.6"/>
    </reaction>
</comment>
<dbReference type="Gene3D" id="3.40.710.10">
    <property type="entry name" value="DD-peptidase/beta-lactamase superfamily"/>
    <property type="match status" value="1"/>
</dbReference>
<organism evidence="6 7">
    <name type="scientific">Spirosoma terrae</name>
    <dbReference type="NCBI Taxonomy" id="1968276"/>
    <lineage>
        <taxon>Bacteria</taxon>
        <taxon>Pseudomonadati</taxon>
        <taxon>Bacteroidota</taxon>
        <taxon>Cytophagia</taxon>
        <taxon>Cytophagales</taxon>
        <taxon>Cytophagaceae</taxon>
        <taxon>Spirosoma</taxon>
    </lineage>
</organism>
<dbReference type="InterPro" id="IPR012338">
    <property type="entry name" value="Beta-lactam/transpept-like"/>
</dbReference>
<dbReference type="PANTHER" id="PTHR35333:SF3">
    <property type="entry name" value="BETA-LACTAMASE-TYPE TRANSPEPTIDASE FOLD CONTAINING PROTEIN"/>
    <property type="match status" value="1"/>
</dbReference>
<dbReference type="NCBIfam" id="NF033103">
    <property type="entry name" value="bla_class_A"/>
    <property type="match status" value="1"/>
</dbReference>
<gene>
    <name evidence="6" type="primary">bla</name>
    <name evidence="6" type="ORF">GK108_14260</name>
</gene>
<dbReference type="GO" id="GO:0030655">
    <property type="term" value="P:beta-lactam antibiotic catabolic process"/>
    <property type="evidence" value="ECO:0007669"/>
    <property type="project" value="InterPro"/>
</dbReference>
<dbReference type="PRINTS" id="PR00118">
    <property type="entry name" value="BLACTAMASEA"/>
</dbReference>
<sequence>MSCKKLLPLLAFFCIQFAFAQKAKTAKQSTPESQTAIPARLERELLRLSDISGGKVGICAVHIESGKTILQNSKDRYPMASSYKVAIATQLLSRVDSGAISLDQLITIEKNDLHPGSGMISGRFNWPNSTAAPAALSVRSLLELMLLISDNSATDICLRLAGGSAAVNACMNRLGIEGLQVDRPTAWLIADCVGIPMDINQAWSQVRYDSLAKFATSATRQASYLAFENDPRDTSTPEAMTLLLTKLYTKPVLKPDTQTLLLDIMRRCETGLARLKGALPPDTEVLHKTGTLGLTASDVGIITLPDNAGHVAISVFVKSSKKDGNSRERAIAEVTRTIYDYFLLSSL</sequence>
<feature type="signal peptide" evidence="4">
    <location>
        <begin position="1"/>
        <end position="20"/>
    </location>
</feature>
<name>A0A6L9LB54_9BACT</name>
<evidence type="ECO:0000313" key="7">
    <source>
        <dbReference type="Proteomes" id="UP000474175"/>
    </source>
</evidence>
<dbReference type="GO" id="GO:0008800">
    <property type="term" value="F:beta-lactamase activity"/>
    <property type="evidence" value="ECO:0007669"/>
    <property type="project" value="UniProtKB-EC"/>
</dbReference>
<dbReference type="PANTHER" id="PTHR35333">
    <property type="entry name" value="BETA-LACTAMASE"/>
    <property type="match status" value="1"/>
</dbReference>
<dbReference type="SUPFAM" id="SSF56601">
    <property type="entry name" value="beta-lactamase/transpeptidase-like"/>
    <property type="match status" value="1"/>
</dbReference>
<accession>A0A6L9LB54</accession>
<feature type="domain" description="Beta-lactamase class A catalytic" evidence="5">
    <location>
        <begin position="57"/>
        <end position="317"/>
    </location>
</feature>
<keyword evidence="7" id="KW-1185">Reference proteome</keyword>
<dbReference type="EC" id="3.5.2.6" evidence="3"/>
<evidence type="ECO:0000259" key="5">
    <source>
        <dbReference type="Pfam" id="PF13354"/>
    </source>
</evidence>
<evidence type="ECO:0000256" key="3">
    <source>
        <dbReference type="ARBA" id="ARBA00012865"/>
    </source>
</evidence>
<dbReference type="Proteomes" id="UP000474175">
    <property type="component" value="Unassembled WGS sequence"/>
</dbReference>
<evidence type="ECO:0000256" key="1">
    <source>
        <dbReference type="ARBA" id="ARBA00001526"/>
    </source>
</evidence>
<comment type="similarity">
    <text evidence="2">Belongs to the class-A beta-lactamase family.</text>
</comment>
<reference evidence="6 7" key="1">
    <citation type="submission" date="2020-02" db="EMBL/GenBank/DDBJ databases">
        <title>Draft genome sequence of two Spirosoma agri KCTC 52727 and Spirosoma terrae KCTC 52035.</title>
        <authorList>
            <person name="Rojas J."/>
            <person name="Ambika Manirajan B."/>
            <person name="Suarez C."/>
            <person name="Ratering S."/>
            <person name="Schnell S."/>
        </authorList>
    </citation>
    <scope>NUCLEOTIDE SEQUENCE [LARGE SCALE GENOMIC DNA]</scope>
    <source>
        <strain evidence="6 7">KCTC 52035</strain>
    </source>
</reference>
<feature type="chain" id="PRO_5026703104" description="beta-lactamase" evidence="4">
    <location>
        <begin position="21"/>
        <end position="347"/>
    </location>
</feature>
<dbReference type="Pfam" id="PF13354">
    <property type="entry name" value="Beta-lactamase2"/>
    <property type="match status" value="1"/>
</dbReference>
<keyword evidence="4" id="KW-0732">Signal</keyword>
<dbReference type="RefSeq" id="WP_163949297.1">
    <property type="nucleotide sequence ID" value="NZ_JAAFZH010000005.1"/>
</dbReference>
<dbReference type="EMBL" id="JAAFZH010000005">
    <property type="protein sequence ID" value="NDU96043.1"/>
    <property type="molecule type" value="Genomic_DNA"/>
</dbReference>
<dbReference type="AlphaFoldDB" id="A0A6L9LB54"/>
<comment type="caution">
    <text evidence="6">The sequence shown here is derived from an EMBL/GenBank/DDBJ whole genome shotgun (WGS) entry which is preliminary data.</text>
</comment>
<evidence type="ECO:0000256" key="2">
    <source>
        <dbReference type="ARBA" id="ARBA00009009"/>
    </source>
</evidence>
<dbReference type="InterPro" id="IPR045155">
    <property type="entry name" value="Beta-lactam_cat"/>
</dbReference>
<proteinExistence type="inferred from homology"/>
<evidence type="ECO:0000256" key="4">
    <source>
        <dbReference type="SAM" id="SignalP"/>
    </source>
</evidence>
<dbReference type="GO" id="GO:0046677">
    <property type="term" value="P:response to antibiotic"/>
    <property type="evidence" value="ECO:0007669"/>
    <property type="project" value="InterPro"/>
</dbReference>
<dbReference type="InterPro" id="IPR000871">
    <property type="entry name" value="Beta-lactam_class-A"/>
</dbReference>
<protein>
    <recommendedName>
        <fullName evidence="3">beta-lactamase</fullName>
        <ecNumber evidence="3">3.5.2.6</ecNumber>
    </recommendedName>
</protein>
<evidence type="ECO:0000313" key="6">
    <source>
        <dbReference type="EMBL" id="NDU96043.1"/>
    </source>
</evidence>